<sequence length="82" mass="9494">MVAFFRHQLRRRGRLQTILTFRESGFAGAVSVTVTTIPDSSSLKSTPFAQLRQSFRLIQVVRLCLAKWQGEHRHRGENERPQ</sequence>
<accession>M5EUU1</accession>
<protein>
    <submittedName>
        <fullName evidence="1">Uncharacterized protein</fullName>
    </submittedName>
</protein>
<reference evidence="1 2" key="1">
    <citation type="submission" date="2013-02" db="EMBL/GenBank/DDBJ databases">
        <authorList>
            <person name="Genoscope - CEA"/>
        </authorList>
    </citation>
    <scope>NUCLEOTIDE SEQUENCE [LARGE SCALE GENOMIC DNA]</scope>
    <source>
        <strain evidence="1 2">STM 2683</strain>
    </source>
</reference>
<organism evidence="1 2">
    <name type="scientific">Mesorhizobium metallidurans STM 2683</name>
    <dbReference type="NCBI Taxonomy" id="1297569"/>
    <lineage>
        <taxon>Bacteria</taxon>
        <taxon>Pseudomonadati</taxon>
        <taxon>Pseudomonadota</taxon>
        <taxon>Alphaproteobacteria</taxon>
        <taxon>Hyphomicrobiales</taxon>
        <taxon>Phyllobacteriaceae</taxon>
        <taxon>Mesorhizobium</taxon>
    </lineage>
</organism>
<comment type="caution">
    <text evidence="1">The sequence shown here is derived from an EMBL/GenBank/DDBJ whole genome shotgun (WGS) entry which is preliminary data.</text>
</comment>
<dbReference type="Proteomes" id="UP000012062">
    <property type="component" value="Unassembled WGS sequence"/>
</dbReference>
<keyword evidence="2" id="KW-1185">Reference proteome</keyword>
<dbReference type="EMBL" id="CAUM01000138">
    <property type="protein sequence ID" value="CCV08007.1"/>
    <property type="molecule type" value="Genomic_DNA"/>
</dbReference>
<evidence type="ECO:0000313" key="2">
    <source>
        <dbReference type="Proteomes" id="UP000012062"/>
    </source>
</evidence>
<evidence type="ECO:0000313" key="1">
    <source>
        <dbReference type="EMBL" id="CCV08007.1"/>
    </source>
</evidence>
<gene>
    <name evidence="1" type="ORF">MESS2_690009</name>
</gene>
<proteinExistence type="predicted"/>
<name>M5EUU1_9HYPH</name>
<dbReference type="AlphaFoldDB" id="M5EUU1"/>